<dbReference type="Pfam" id="PF04069">
    <property type="entry name" value="OpuAC"/>
    <property type="match status" value="1"/>
</dbReference>
<reference evidence="3 4" key="1">
    <citation type="submission" date="2014-12" db="EMBL/GenBank/DDBJ databases">
        <title>Mercury Reductase activity and rhizosphere competence traits in the genome of root associated Photobacterium halotolerans MELD1.</title>
        <authorList>
            <person name="Mathew D.C."/>
            <person name="Huang C.-C."/>
        </authorList>
    </citation>
    <scope>NUCLEOTIDE SEQUENCE [LARGE SCALE GENOMIC DNA]</scope>
    <source>
        <strain evidence="3 4">MELD1</strain>
    </source>
</reference>
<proteinExistence type="predicted"/>
<name>A0A0F5VER4_9GAMM</name>
<dbReference type="InterPro" id="IPR007210">
    <property type="entry name" value="ABC_Gly_betaine_transp_sub-bd"/>
</dbReference>
<protein>
    <submittedName>
        <fullName evidence="3">ABC transporter substrate-binding protein</fullName>
    </submittedName>
</protein>
<dbReference type="Gene3D" id="3.40.190.10">
    <property type="entry name" value="Periplasmic binding protein-like II"/>
    <property type="match status" value="1"/>
</dbReference>
<organism evidence="3 4">
    <name type="scientific">Photobacterium halotolerans</name>
    <dbReference type="NCBI Taxonomy" id="265726"/>
    <lineage>
        <taxon>Bacteria</taxon>
        <taxon>Pseudomonadati</taxon>
        <taxon>Pseudomonadota</taxon>
        <taxon>Gammaproteobacteria</taxon>
        <taxon>Vibrionales</taxon>
        <taxon>Vibrionaceae</taxon>
        <taxon>Photobacterium</taxon>
    </lineage>
</organism>
<dbReference type="GO" id="GO:0022857">
    <property type="term" value="F:transmembrane transporter activity"/>
    <property type="evidence" value="ECO:0007669"/>
    <property type="project" value="InterPro"/>
</dbReference>
<evidence type="ECO:0000256" key="1">
    <source>
        <dbReference type="SAM" id="SignalP"/>
    </source>
</evidence>
<keyword evidence="1" id="KW-0732">Signal</keyword>
<sequence>MHLPRIAPWLLAVVTLPLSVNAQAEQGCGHVTIADMNWNSATFIAHLDQFILQQGYGCDAELVPGDSIPTTTSMIEKSEPDIAPEMWSNTMREALDKGVKEGRLRYAGVTLSDGGEEGFWVPAYMVDKEPSLKTLAGVKANARLFQHPEDPDKSAMMGCPAGWTCQITSEHLFDALNLGDAGFELVDPGSGAGLAASIAKAYERQEPWFGYYWAPTAVLGKYEMVKVDFGTGVDAEHYKACITQADCLDPKPTMYPPSPVDTVVTERFAARAPDALAYLSKRSFTNPQMNRMLAWMEENQADGEIAAEHFLADNESLWRQWVTPAALQRIKQALAAR</sequence>
<evidence type="ECO:0000313" key="3">
    <source>
        <dbReference type="EMBL" id="KKD00604.1"/>
    </source>
</evidence>
<dbReference type="RefSeq" id="WP_046219675.1">
    <property type="nucleotide sequence ID" value="NZ_JWYV01000003.1"/>
</dbReference>
<feature type="domain" description="ABC-type glycine betaine transport system substrate-binding" evidence="2">
    <location>
        <begin position="30"/>
        <end position="312"/>
    </location>
</feature>
<feature type="chain" id="PRO_5002495969" evidence="1">
    <location>
        <begin position="25"/>
        <end position="337"/>
    </location>
</feature>
<dbReference type="Proteomes" id="UP000033633">
    <property type="component" value="Unassembled WGS sequence"/>
</dbReference>
<dbReference type="AlphaFoldDB" id="A0A0F5VER4"/>
<feature type="signal peptide" evidence="1">
    <location>
        <begin position="1"/>
        <end position="24"/>
    </location>
</feature>
<dbReference type="Gene3D" id="3.40.190.100">
    <property type="entry name" value="Glycine betaine-binding periplasmic protein, domain 2"/>
    <property type="match status" value="1"/>
</dbReference>
<dbReference type="GO" id="GO:0043190">
    <property type="term" value="C:ATP-binding cassette (ABC) transporter complex"/>
    <property type="evidence" value="ECO:0007669"/>
    <property type="project" value="InterPro"/>
</dbReference>
<dbReference type="EMBL" id="JWYV01000003">
    <property type="protein sequence ID" value="KKD00604.1"/>
    <property type="molecule type" value="Genomic_DNA"/>
</dbReference>
<dbReference type="PATRIC" id="fig|265726.11.peg.3039"/>
<gene>
    <name evidence="3" type="ORF">KY46_05700</name>
</gene>
<evidence type="ECO:0000313" key="4">
    <source>
        <dbReference type="Proteomes" id="UP000033633"/>
    </source>
</evidence>
<keyword evidence="4" id="KW-1185">Reference proteome</keyword>
<dbReference type="STRING" id="265726.KY46_05700"/>
<accession>A0A0F5VER4</accession>
<dbReference type="CDD" id="cd13641">
    <property type="entry name" value="PBP2_HisX_like"/>
    <property type="match status" value="1"/>
</dbReference>
<evidence type="ECO:0000259" key="2">
    <source>
        <dbReference type="Pfam" id="PF04069"/>
    </source>
</evidence>
<comment type="caution">
    <text evidence="3">The sequence shown here is derived from an EMBL/GenBank/DDBJ whole genome shotgun (WGS) entry which is preliminary data.</text>
</comment>
<dbReference type="OrthoDB" id="9786266at2"/>
<dbReference type="SUPFAM" id="SSF53850">
    <property type="entry name" value="Periplasmic binding protein-like II"/>
    <property type="match status" value="1"/>
</dbReference>